<dbReference type="Proteomes" id="UP001471651">
    <property type="component" value="Unassembled WGS sequence"/>
</dbReference>
<protein>
    <recommendedName>
        <fullName evidence="5">Transposase</fullName>
    </recommendedName>
</protein>
<accession>A0A859D0F8</accession>
<evidence type="ECO:0000313" key="4">
    <source>
        <dbReference type="Proteomes" id="UP001471651"/>
    </source>
</evidence>
<dbReference type="KEGG" id="mpri:MP3633_1447"/>
<reference evidence="2 3" key="1">
    <citation type="submission" date="2020-06" db="EMBL/GenBank/DDBJ databases">
        <authorList>
            <person name="Voronona O.L."/>
            <person name="Aksenova E.I."/>
            <person name="Kunda M.S."/>
            <person name="Semenov A.N."/>
            <person name="Ryzhova N."/>
        </authorList>
    </citation>
    <scope>NUCLEOTIDE SEQUENCE [LARGE SCALE GENOMIC DNA]</scope>
    <source>
        <strain evidence="2 3">MPKMM3633</strain>
    </source>
</reference>
<name>A0A859D0F8_9GAMM</name>
<evidence type="ECO:0000313" key="2">
    <source>
        <dbReference type="EMBL" id="QKK80181.1"/>
    </source>
</evidence>
<evidence type="ECO:0008006" key="5">
    <source>
        <dbReference type="Google" id="ProtNLM"/>
    </source>
</evidence>
<gene>
    <name evidence="1" type="ORF">ABKW32_03790</name>
    <name evidence="2" type="ORF">MP3633_1447</name>
</gene>
<dbReference type="RefSeq" id="WP_176335009.1">
    <property type="nucleotide sequence ID" value="NZ_BAAAEF010000013.1"/>
</dbReference>
<organism evidence="2 3">
    <name type="scientific">Marinomonas primoryensis</name>
    <dbReference type="NCBI Taxonomy" id="178399"/>
    <lineage>
        <taxon>Bacteria</taxon>
        <taxon>Pseudomonadati</taxon>
        <taxon>Pseudomonadota</taxon>
        <taxon>Gammaproteobacteria</taxon>
        <taxon>Oceanospirillales</taxon>
        <taxon>Oceanospirillaceae</taxon>
        <taxon>Marinomonas</taxon>
    </lineage>
</organism>
<reference evidence="1 4" key="2">
    <citation type="submission" date="2024-05" db="EMBL/GenBank/DDBJ databases">
        <authorList>
            <person name="Busch G.E."/>
            <person name="Sharma I."/>
        </authorList>
    </citation>
    <scope>NUCLEOTIDE SEQUENCE [LARGE SCALE GENOMIC DNA]</scope>
    <source>
        <strain evidence="1 4">23GB23</strain>
    </source>
</reference>
<dbReference type="AlphaFoldDB" id="A0A859D0F8"/>
<dbReference type="Proteomes" id="UP000509371">
    <property type="component" value="Chromosome"/>
</dbReference>
<sequence length="50" mass="6091">MPRSQQVCLDDTSYHHCVTRCVRRAFLYGEDPFTRTSYEHRRNWPFKVSI</sequence>
<dbReference type="EMBL" id="JBDYKN010000002">
    <property type="protein sequence ID" value="MEP7728559.1"/>
    <property type="molecule type" value="Genomic_DNA"/>
</dbReference>
<evidence type="ECO:0000313" key="3">
    <source>
        <dbReference type="Proteomes" id="UP000509371"/>
    </source>
</evidence>
<dbReference type="EMBL" id="CP054301">
    <property type="protein sequence ID" value="QKK80181.1"/>
    <property type="molecule type" value="Genomic_DNA"/>
</dbReference>
<proteinExistence type="predicted"/>
<keyword evidence="4" id="KW-1185">Reference proteome</keyword>
<evidence type="ECO:0000313" key="1">
    <source>
        <dbReference type="EMBL" id="MEP7728559.1"/>
    </source>
</evidence>